<proteinExistence type="predicted"/>
<keyword evidence="3" id="KW-1185">Reference proteome</keyword>
<keyword evidence="1" id="KW-0732">Signal</keyword>
<keyword evidence="2" id="KW-0449">Lipoprotein</keyword>
<reference evidence="3" key="1">
    <citation type="journal article" date="2019" name="Int. J. Syst. Evol. Microbiol.">
        <title>The Global Catalogue of Microorganisms (GCM) 10K type strain sequencing project: providing services to taxonomists for standard genome sequencing and annotation.</title>
        <authorList>
            <consortium name="The Broad Institute Genomics Platform"/>
            <consortium name="The Broad Institute Genome Sequencing Center for Infectious Disease"/>
            <person name="Wu L."/>
            <person name="Ma J."/>
        </authorList>
    </citation>
    <scope>NUCLEOTIDE SEQUENCE [LARGE SCALE GENOMIC DNA]</scope>
    <source>
        <strain evidence="3">CECT 7706</strain>
    </source>
</reference>
<evidence type="ECO:0000313" key="2">
    <source>
        <dbReference type="EMBL" id="MDN3687332.1"/>
    </source>
</evidence>
<name>A0ABT8C4M1_9BACT</name>
<feature type="signal peptide" evidence="1">
    <location>
        <begin position="1"/>
        <end position="27"/>
    </location>
</feature>
<protein>
    <submittedName>
        <fullName evidence="2">SusD/RagB family nutrient-binding outer membrane lipoprotein</fullName>
    </submittedName>
</protein>
<dbReference type="Gene3D" id="1.25.40.390">
    <property type="match status" value="1"/>
</dbReference>
<accession>A0ABT8C4M1</accession>
<dbReference type="EMBL" id="JAUFQS010000005">
    <property type="protein sequence ID" value="MDN3687332.1"/>
    <property type="molecule type" value="Genomic_DNA"/>
</dbReference>
<evidence type="ECO:0000313" key="3">
    <source>
        <dbReference type="Proteomes" id="UP001236663"/>
    </source>
</evidence>
<dbReference type="Proteomes" id="UP001236663">
    <property type="component" value="Unassembled WGS sequence"/>
</dbReference>
<evidence type="ECO:0000256" key="1">
    <source>
        <dbReference type="SAM" id="SignalP"/>
    </source>
</evidence>
<dbReference type="RefSeq" id="WP_163386599.1">
    <property type="nucleotide sequence ID" value="NZ_JAUFQS010000005.1"/>
</dbReference>
<comment type="caution">
    <text evidence="2">The sequence shown here is derived from an EMBL/GenBank/DDBJ whole genome shotgun (WGS) entry which is preliminary data.</text>
</comment>
<dbReference type="Pfam" id="PF12771">
    <property type="entry name" value="SusD-like_2"/>
    <property type="match status" value="1"/>
</dbReference>
<sequence length="486" mass="53982">MKNFKILPYTLLLGLFLLAGSCTEEFAEINTDPNNPVTISPALLLPNAIQVSVDRYWGHSTRFERLNIDAAMCWIQHLARNIYINAEGDTYEIPITVSTGTWDNLYNSSLVNLEQVIELAGEGGEFENRNYEGIALVMKAFTFSYLTDAFGPIPYSEALKGAAEESINSPKYDSMEEVYAGVLADLKLANEKLSINGPVVNGDIMFDGDILRWKKFANSLRIKLANRQAVKKPAESRAIMQEILASPETYPIFTGNDDYAELKHANVIGSRNKMFDVFSTRSDWNISTTLVDKLLELDDDRISVYALPLGDGSYKGLPNGLTDAAASTISASTIGQKFLDPEAPSILMTYSELMFILAEAALDGDIAADHMEYFEEGVRGSFAQHGLEMPADYIGKLGSVDKETIMTQKWIALFGQGIEAWTEYRRTGLPQMPTPDPNSIFVNEGVLPTRIEYPPSEYSLNMDNLQGGIQMLGGEDNMRSELWWAE</sequence>
<organism evidence="2 3">
    <name type="scientific">Cyclobacterium jeungdonense</name>
    <dbReference type="NCBI Taxonomy" id="708087"/>
    <lineage>
        <taxon>Bacteria</taxon>
        <taxon>Pseudomonadati</taxon>
        <taxon>Bacteroidota</taxon>
        <taxon>Cytophagia</taxon>
        <taxon>Cytophagales</taxon>
        <taxon>Cyclobacteriaceae</taxon>
        <taxon>Cyclobacterium</taxon>
    </lineage>
</organism>
<dbReference type="PROSITE" id="PS51257">
    <property type="entry name" value="PROKAR_LIPOPROTEIN"/>
    <property type="match status" value="1"/>
</dbReference>
<dbReference type="SUPFAM" id="SSF48452">
    <property type="entry name" value="TPR-like"/>
    <property type="match status" value="1"/>
</dbReference>
<dbReference type="InterPro" id="IPR011990">
    <property type="entry name" value="TPR-like_helical_dom_sf"/>
</dbReference>
<dbReference type="InterPro" id="IPR041662">
    <property type="entry name" value="SusD-like_2"/>
</dbReference>
<feature type="chain" id="PRO_5046627371" evidence="1">
    <location>
        <begin position="28"/>
        <end position="486"/>
    </location>
</feature>
<gene>
    <name evidence="2" type="ORF">QWZ15_05805</name>
</gene>